<keyword evidence="2" id="KW-0285">Flavoprotein</keyword>
<comment type="caution">
    <text evidence="7">The sequence shown here is derived from an EMBL/GenBank/DDBJ whole genome shotgun (WGS) entry which is preliminary data.</text>
</comment>
<evidence type="ECO:0000259" key="6">
    <source>
        <dbReference type="Pfam" id="PF14759"/>
    </source>
</evidence>
<dbReference type="Gene3D" id="3.30.390.30">
    <property type="match status" value="1"/>
</dbReference>
<dbReference type="PANTHER" id="PTHR43557:SF2">
    <property type="entry name" value="RIESKE DOMAIN-CONTAINING PROTEIN-RELATED"/>
    <property type="match status" value="1"/>
</dbReference>
<evidence type="ECO:0000256" key="2">
    <source>
        <dbReference type="ARBA" id="ARBA00022630"/>
    </source>
</evidence>
<evidence type="ECO:0000313" key="7">
    <source>
        <dbReference type="EMBL" id="MDR7303923.1"/>
    </source>
</evidence>
<dbReference type="InterPro" id="IPR050446">
    <property type="entry name" value="FAD-oxidoreductase/Apoptosis"/>
</dbReference>
<organism evidence="7 8">
    <name type="scientific">Haloactinomyces albus</name>
    <dbReference type="NCBI Taxonomy" id="1352928"/>
    <lineage>
        <taxon>Bacteria</taxon>
        <taxon>Bacillati</taxon>
        <taxon>Actinomycetota</taxon>
        <taxon>Actinomycetes</taxon>
        <taxon>Actinopolysporales</taxon>
        <taxon>Actinopolysporaceae</taxon>
        <taxon>Haloactinomyces</taxon>
    </lineage>
</organism>
<dbReference type="Pfam" id="PF14759">
    <property type="entry name" value="Reductase_C"/>
    <property type="match status" value="1"/>
</dbReference>
<keyword evidence="4" id="KW-0560">Oxidoreductase</keyword>
<sequence>MDRIVIAGGGLAATRTCEQLRSKGYAGELIMLGSERYAPYDRPPLTKAVLAGEHDTTLRTDFDALSVDVRLGTSATGLDPQARIVQTTGGELAYDALVIATGAFPARLPGSGRQFTVRTCEDAAALRAELRPGRRVVLAGASWISAEIATAALKQGCSVTCVEQGRAPFELALGSEIAELLRPWWSEVDLRLGVEVEEITEHGVHLLGGEHLDADVVVTGIGVRPESSWLEGSGVALERGVLVDEHLRTSQPGVHALGDVAARWSPRWNARLRVEHWDDARAAAETVAGTVLAGPSEELPVHDPVPYFWSDQFGHKLQYVGHHTPTDTVLVRGDDTEKWAAAWLDTDGKLTAHLSIDQPRRMIEARKAIDAGTVPDGIPIDSTIIR</sequence>
<name>A0AAE3ZHX8_9ACTN</name>
<dbReference type="SUPFAM" id="SSF55424">
    <property type="entry name" value="FAD/NAD-linked reductases, dimerisation (C-terminal) domain"/>
    <property type="match status" value="1"/>
</dbReference>
<dbReference type="InterPro" id="IPR023753">
    <property type="entry name" value="FAD/NAD-binding_dom"/>
</dbReference>
<dbReference type="AlphaFoldDB" id="A0AAE3ZHX8"/>
<evidence type="ECO:0000256" key="4">
    <source>
        <dbReference type="ARBA" id="ARBA00023002"/>
    </source>
</evidence>
<dbReference type="PANTHER" id="PTHR43557">
    <property type="entry name" value="APOPTOSIS-INDUCING FACTOR 1"/>
    <property type="match status" value="1"/>
</dbReference>
<dbReference type="InterPro" id="IPR028202">
    <property type="entry name" value="Reductase_C"/>
</dbReference>
<reference evidence="7" key="1">
    <citation type="submission" date="2023-07" db="EMBL/GenBank/DDBJ databases">
        <title>Sequencing the genomes of 1000 actinobacteria strains.</title>
        <authorList>
            <person name="Klenk H.-P."/>
        </authorList>
    </citation>
    <scope>NUCLEOTIDE SEQUENCE</scope>
    <source>
        <strain evidence="7">DSM 45977</strain>
    </source>
</reference>
<dbReference type="PRINTS" id="PR00368">
    <property type="entry name" value="FADPNR"/>
</dbReference>
<dbReference type="EMBL" id="JAVDXW010000001">
    <property type="protein sequence ID" value="MDR7303923.1"/>
    <property type="molecule type" value="Genomic_DNA"/>
</dbReference>
<evidence type="ECO:0000256" key="3">
    <source>
        <dbReference type="ARBA" id="ARBA00022827"/>
    </source>
</evidence>
<evidence type="ECO:0000256" key="1">
    <source>
        <dbReference type="ARBA" id="ARBA00001974"/>
    </source>
</evidence>
<accession>A0AAE3ZHX8</accession>
<dbReference type="SUPFAM" id="SSF51905">
    <property type="entry name" value="FAD/NAD(P)-binding domain"/>
    <property type="match status" value="2"/>
</dbReference>
<evidence type="ECO:0000313" key="8">
    <source>
        <dbReference type="Proteomes" id="UP001180845"/>
    </source>
</evidence>
<gene>
    <name evidence="7" type="ORF">JOF55_004104</name>
</gene>
<keyword evidence="3" id="KW-0274">FAD</keyword>
<dbReference type="InterPro" id="IPR016156">
    <property type="entry name" value="FAD/NAD-linked_Rdtase_dimer_sf"/>
</dbReference>
<feature type="domain" description="FAD/NAD(P)-binding" evidence="5">
    <location>
        <begin position="3"/>
        <end position="283"/>
    </location>
</feature>
<dbReference type="Proteomes" id="UP001180845">
    <property type="component" value="Unassembled WGS sequence"/>
</dbReference>
<proteinExistence type="predicted"/>
<evidence type="ECO:0000259" key="5">
    <source>
        <dbReference type="Pfam" id="PF07992"/>
    </source>
</evidence>
<dbReference type="GO" id="GO:0005737">
    <property type="term" value="C:cytoplasm"/>
    <property type="evidence" value="ECO:0007669"/>
    <property type="project" value="TreeGrafter"/>
</dbReference>
<protein>
    <submittedName>
        <fullName evidence="7">NADPH-dependent 2,4-dienoyl-CoA reductase/sulfur reductase-like enzyme</fullName>
    </submittedName>
</protein>
<dbReference type="RefSeq" id="WP_310276794.1">
    <property type="nucleotide sequence ID" value="NZ_JAVDXW010000001.1"/>
</dbReference>
<dbReference type="Pfam" id="PF07992">
    <property type="entry name" value="Pyr_redox_2"/>
    <property type="match status" value="1"/>
</dbReference>
<keyword evidence="8" id="KW-1185">Reference proteome</keyword>
<dbReference type="Gene3D" id="3.50.50.60">
    <property type="entry name" value="FAD/NAD(P)-binding domain"/>
    <property type="match status" value="2"/>
</dbReference>
<dbReference type="GO" id="GO:0016651">
    <property type="term" value="F:oxidoreductase activity, acting on NAD(P)H"/>
    <property type="evidence" value="ECO:0007669"/>
    <property type="project" value="TreeGrafter"/>
</dbReference>
<comment type="cofactor">
    <cofactor evidence="1">
        <name>FAD</name>
        <dbReference type="ChEBI" id="CHEBI:57692"/>
    </cofactor>
</comment>
<dbReference type="InterPro" id="IPR036188">
    <property type="entry name" value="FAD/NAD-bd_sf"/>
</dbReference>
<feature type="domain" description="Reductase C-terminal" evidence="6">
    <location>
        <begin position="307"/>
        <end position="376"/>
    </location>
</feature>